<name>A0A0V1B6A5_TRISP</name>
<dbReference type="EMBL" id="JYDH01000096">
    <property type="protein sequence ID" value="KRY32571.1"/>
    <property type="molecule type" value="Genomic_DNA"/>
</dbReference>
<organism evidence="1 2">
    <name type="scientific">Trichinella spiralis</name>
    <name type="common">Trichina worm</name>
    <dbReference type="NCBI Taxonomy" id="6334"/>
    <lineage>
        <taxon>Eukaryota</taxon>
        <taxon>Metazoa</taxon>
        <taxon>Ecdysozoa</taxon>
        <taxon>Nematoda</taxon>
        <taxon>Enoplea</taxon>
        <taxon>Dorylaimia</taxon>
        <taxon>Trichinellida</taxon>
        <taxon>Trichinellidae</taxon>
        <taxon>Trichinella</taxon>
    </lineage>
</organism>
<reference evidence="1 2" key="1">
    <citation type="submission" date="2015-01" db="EMBL/GenBank/DDBJ databases">
        <title>Evolution of Trichinella species and genotypes.</title>
        <authorList>
            <person name="Korhonen P.K."/>
            <person name="Edoardo P."/>
            <person name="Giuseppe L.R."/>
            <person name="Gasser R.B."/>
        </authorList>
    </citation>
    <scope>NUCLEOTIDE SEQUENCE [LARGE SCALE GENOMIC DNA]</scope>
    <source>
        <strain evidence="1">ISS3</strain>
    </source>
</reference>
<dbReference type="AlphaFoldDB" id="A0A0V1B6A5"/>
<dbReference type="Proteomes" id="UP000054776">
    <property type="component" value="Unassembled WGS sequence"/>
</dbReference>
<accession>A0A0V1B6A5</accession>
<gene>
    <name evidence="1" type="ORF">T01_5027</name>
</gene>
<dbReference type="OrthoDB" id="10338038at2759"/>
<evidence type="ECO:0000313" key="1">
    <source>
        <dbReference type="EMBL" id="KRY32571.1"/>
    </source>
</evidence>
<protein>
    <submittedName>
        <fullName evidence="1">Uncharacterized protein</fullName>
    </submittedName>
</protein>
<sequence length="46" mass="5304">MLIPLQIGQNCTPRVPDMDRGPADPKNFWMEWIEDQSAAMAQYPQI</sequence>
<comment type="caution">
    <text evidence="1">The sequence shown here is derived from an EMBL/GenBank/DDBJ whole genome shotgun (WGS) entry which is preliminary data.</text>
</comment>
<dbReference type="InParanoid" id="A0A0V1B6A5"/>
<proteinExistence type="predicted"/>
<keyword evidence="2" id="KW-1185">Reference proteome</keyword>
<evidence type="ECO:0000313" key="2">
    <source>
        <dbReference type="Proteomes" id="UP000054776"/>
    </source>
</evidence>